<feature type="domain" description="Calcineurin-like phosphoesterase" evidence="2">
    <location>
        <begin position="97"/>
        <end position="316"/>
    </location>
</feature>
<dbReference type="EMBL" id="CP000500">
    <property type="protein sequence ID" value="ABN67935.1"/>
    <property type="molecule type" value="Genomic_DNA"/>
</dbReference>
<sequence>EEYEVEEEHSWTPVQKASMYGGGFFVGLFALYFFTLYLPSYFIPEATDLVAIKKVSQLDVALTPLAGGTSVALGDYTTLGFDSEYSEQSSKKRNVNRIIMVGDVHAHYTQFRKLLNKVKYNKKNDHLLLLGDFITKGPDSRKILDYLIANDVDCILGNHEYYALQNYATFHGLDQPSFEFNGTIEKFLGDGSSFLVKDGFNDDPEFLIAKKLEPEHVQYINNCSIIKKLGTMPLQKSKGGANGVAVHAGIRWDLDLQDQDPIDNLEMRSLIGPYFNETTSDPDVEDSVSWSKIFNMKQKEKSAHDKDLTVVYYGHDARRGLNLKQYTKGLDSGCDRGDKLTAMVVWAELSRSKKGSHQIVYKEEPVQIHC</sequence>
<evidence type="ECO:0000313" key="4">
    <source>
        <dbReference type="Proteomes" id="UP000002258"/>
    </source>
</evidence>
<dbReference type="FunCoup" id="A3LY81">
    <property type="interactions" value="48"/>
</dbReference>
<dbReference type="RefSeq" id="XP_001385964.1">
    <property type="nucleotide sequence ID" value="XM_001385927.1"/>
</dbReference>
<dbReference type="Proteomes" id="UP000002258">
    <property type="component" value="Chromosome 6"/>
</dbReference>
<keyword evidence="1" id="KW-0812">Transmembrane</keyword>
<organism evidence="3 4">
    <name type="scientific">Scheffersomyces stipitis (strain ATCC 58785 / CBS 6054 / NBRC 10063 / NRRL Y-11545)</name>
    <name type="common">Yeast</name>
    <name type="synonym">Pichia stipitis</name>
    <dbReference type="NCBI Taxonomy" id="322104"/>
    <lineage>
        <taxon>Eukaryota</taxon>
        <taxon>Fungi</taxon>
        <taxon>Dikarya</taxon>
        <taxon>Ascomycota</taxon>
        <taxon>Saccharomycotina</taxon>
        <taxon>Pichiomycetes</taxon>
        <taxon>Debaryomycetaceae</taxon>
        <taxon>Scheffersomyces</taxon>
    </lineage>
</organism>
<dbReference type="GO" id="GO:0016791">
    <property type="term" value="F:phosphatase activity"/>
    <property type="evidence" value="ECO:0007669"/>
    <property type="project" value="TreeGrafter"/>
</dbReference>
<dbReference type="GO" id="GO:0006798">
    <property type="term" value="P:polyphosphate catabolic process"/>
    <property type="evidence" value="ECO:0007669"/>
    <property type="project" value="TreeGrafter"/>
</dbReference>
<feature type="transmembrane region" description="Helical" evidence="1">
    <location>
        <begin position="20"/>
        <end position="43"/>
    </location>
</feature>
<protein>
    <submittedName>
        <fullName evidence="3">Serine/threonine protein phosphatase 2A</fullName>
        <ecNumber evidence="3">3.6.1.41</ecNumber>
    </submittedName>
</protein>
<dbReference type="OMA" id="WLDTCPV"/>
<dbReference type="GO" id="GO:0008803">
    <property type="term" value="F:bis(5'-nucleosyl)-tetraphosphatase (symmetrical) activity"/>
    <property type="evidence" value="ECO:0007669"/>
    <property type="project" value="UniProtKB-EC"/>
</dbReference>
<evidence type="ECO:0000313" key="3">
    <source>
        <dbReference type="EMBL" id="ABN67935.1"/>
    </source>
</evidence>
<keyword evidence="1" id="KW-1133">Transmembrane helix</keyword>
<dbReference type="AlphaFoldDB" id="A3LY81"/>
<dbReference type="CDD" id="cd00144">
    <property type="entry name" value="MPP_PPP_family"/>
    <property type="match status" value="1"/>
</dbReference>
<gene>
    <name evidence="3" type="primary">APA4</name>
    <name evidence="3" type="ORF">PICST_62390</name>
</gene>
<dbReference type="GeneID" id="4840254"/>
<keyword evidence="3" id="KW-0378">Hydrolase</keyword>
<keyword evidence="4" id="KW-1185">Reference proteome</keyword>
<name>A3LY81_PICST</name>
<dbReference type="SUPFAM" id="SSF56300">
    <property type="entry name" value="Metallo-dependent phosphatases"/>
    <property type="match status" value="1"/>
</dbReference>
<dbReference type="GO" id="GO:0005737">
    <property type="term" value="C:cytoplasm"/>
    <property type="evidence" value="ECO:0007669"/>
    <property type="project" value="TreeGrafter"/>
</dbReference>
<evidence type="ECO:0000259" key="2">
    <source>
        <dbReference type="Pfam" id="PF00149"/>
    </source>
</evidence>
<dbReference type="KEGG" id="pic:PICST_62390"/>
<dbReference type="eggNOG" id="KOG0371">
    <property type="taxonomic scope" value="Eukaryota"/>
</dbReference>
<dbReference type="OrthoDB" id="10267127at2759"/>
<dbReference type="InterPro" id="IPR029052">
    <property type="entry name" value="Metallo-depent_PP-like"/>
</dbReference>
<dbReference type="InParanoid" id="A3LY81"/>
<dbReference type="HOGENOM" id="CLU_023125_0_1_1"/>
<evidence type="ECO:0000256" key="1">
    <source>
        <dbReference type="SAM" id="Phobius"/>
    </source>
</evidence>
<dbReference type="EC" id="3.6.1.41" evidence="3"/>
<dbReference type="PANTHER" id="PTHR42850">
    <property type="entry name" value="METALLOPHOSPHOESTERASE"/>
    <property type="match status" value="1"/>
</dbReference>
<dbReference type="InterPro" id="IPR050126">
    <property type="entry name" value="Ap4A_hydrolase"/>
</dbReference>
<dbReference type="STRING" id="322104.A3LY81"/>
<dbReference type="PANTHER" id="PTHR42850:SF4">
    <property type="entry name" value="ZINC-DEPENDENT ENDOPOLYPHOSPHATASE"/>
    <property type="match status" value="1"/>
</dbReference>
<dbReference type="InterPro" id="IPR004843">
    <property type="entry name" value="Calcineurin-like_PHP"/>
</dbReference>
<dbReference type="Gene3D" id="3.60.21.10">
    <property type="match status" value="1"/>
</dbReference>
<reference evidence="3 4" key="1">
    <citation type="journal article" date="2007" name="Nat. Biotechnol.">
        <title>Genome sequence of the lignocellulose-bioconverting and xylose-fermenting yeast Pichia stipitis.</title>
        <authorList>
            <person name="Jeffries T.W."/>
            <person name="Grigoriev I.V."/>
            <person name="Grimwood J."/>
            <person name="Laplaza J.M."/>
            <person name="Aerts A."/>
            <person name="Salamov A."/>
            <person name="Schmutz J."/>
            <person name="Lindquist E."/>
            <person name="Dehal P."/>
            <person name="Shapiro H."/>
            <person name="Jin Y.S."/>
            <person name="Passoth V."/>
            <person name="Richardson P.M."/>
        </authorList>
    </citation>
    <scope>NUCLEOTIDE SEQUENCE [LARGE SCALE GENOMIC DNA]</scope>
    <source>
        <strain evidence="4">ATCC 58785 / CBS 6054 / NBRC 10063 / NRRL Y-11545</strain>
    </source>
</reference>
<keyword evidence="1" id="KW-0472">Membrane</keyword>
<dbReference type="Pfam" id="PF00149">
    <property type="entry name" value="Metallophos"/>
    <property type="match status" value="1"/>
</dbReference>
<feature type="non-terminal residue" evidence="3">
    <location>
        <position position="1"/>
    </location>
</feature>
<accession>A3LY81</accession>
<dbReference type="GO" id="GO:0000298">
    <property type="term" value="F:endopolyphosphatase activity"/>
    <property type="evidence" value="ECO:0007669"/>
    <property type="project" value="TreeGrafter"/>
</dbReference>
<proteinExistence type="predicted"/>